<evidence type="ECO:0000313" key="3">
    <source>
        <dbReference type="EMBL" id="OKL61399.1"/>
    </source>
</evidence>
<feature type="domain" description="Thioredoxin-like fold" evidence="2">
    <location>
        <begin position="21"/>
        <end position="123"/>
    </location>
</feature>
<accession>A0A225B0B5</accession>
<comment type="caution">
    <text evidence="3">The sequence shown here is derived from an EMBL/GenBank/DDBJ whole genome shotgun (WGS) entry which is preliminary data.</text>
</comment>
<dbReference type="InterPro" id="IPR050931">
    <property type="entry name" value="Mito_Protein_Transport_Metaxin"/>
</dbReference>
<dbReference type="OrthoDB" id="5809458at2759"/>
<dbReference type="EMBL" id="LFMY01000004">
    <property type="protein sequence ID" value="OKL61399.1"/>
    <property type="molecule type" value="Genomic_DNA"/>
</dbReference>
<dbReference type="RefSeq" id="XP_020121520.1">
    <property type="nucleotide sequence ID" value="XM_020266190.1"/>
</dbReference>
<sequence length="259" mass="28983">MTPTITVYRGFPTTAAHVWSPFAIKLEARLRFAGLTYTIEQGSPRTGPRGKIPYISLNTSKDIVDAEFFSDTQLISDLLKENGIVPDLNEALSPAETAIDLALTALLEDKLYFYNAVERWNDNYYTMRDGIMASIPYPLRVVIGYIAWRQCNATLHGQGTGRFSADEINSFREKIWSSFDNLLADARHKTASGQKLFWALGGKEPSEADTALFGFIVAGLVCDASPVSAKLIRGLPNVLEYARRIHETYFPDYEAPKWD</sequence>
<evidence type="ECO:0000256" key="1">
    <source>
        <dbReference type="ARBA" id="ARBA00006475"/>
    </source>
</evidence>
<dbReference type="InterPro" id="IPR012336">
    <property type="entry name" value="Thioredoxin-like_fold"/>
</dbReference>
<dbReference type="Pfam" id="PF17172">
    <property type="entry name" value="GST_N_4"/>
    <property type="match status" value="1"/>
</dbReference>
<name>A0A225B0B5_TALAT</name>
<gene>
    <name evidence="3" type="ORF">UA08_03845</name>
</gene>
<dbReference type="Proteomes" id="UP000214365">
    <property type="component" value="Unassembled WGS sequence"/>
</dbReference>
<dbReference type="SFLD" id="SFLDG01200">
    <property type="entry name" value="SUF1.1"/>
    <property type="match status" value="1"/>
</dbReference>
<keyword evidence="4" id="KW-1185">Reference proteome</keyword>
<evidence type="ECO:0000313" key="4">
    <source>
        <dbReference type="Proteomes" id="UP000214365"/>
    </source>
</evidence>
<dbReference type="PANTHER" id="PTHR12289">
    <property type="entry name" value="METAXIN RELATED"/>
    <property type="match status" value="1"/>
</dbReference>
<dbReference type="GO" id="GO:0005737">
    <property type="term" value="C:cytoplasm"/>
    <property type="evidence" value="ECO:0007669"/>
    <property type="project" value="TreeGrafter"/>
</dbReference>
<proteinExistence type="inferred from homology"/>
<reference evidence="3 4" key="1">
    <citation type="submission" date="2015-06" db="EMBL/GenBank/DDBJ databases">
        <title>Talaromyces atroroseus IBT 11181 draft genome.</title>
        <authorList>
            <person name="Rasmussen K.B."/>
            <person name="Rasmussen S."/>
            <person name="Petersen B."/>
            <person name="Sicheritz-Ponten T."/>
            <person name="Mortensen U.H."/>
            <person name="Thrane U."/>
        </authorList>
    </citation>
    <scope>NUCLEOTIDE SEQUENCE [LARGE SCALE GENOMIC DNA]</scope>
    <source>
        <strain evidence="3 4">IBT 11181</strain>
    </source>
</reference>
<evidence type="ECO:0000259" key="2">
    <source>
        <dbReference type="Pfam" id="PF17172"/>
    </source>
</evidence>
<organism evidence="3 4">
    <name type="scientific">Talaromyces atroroseus</name>
    <dbReference type="NCBI Taxonomy" id="1441469"/>
    <lineage>
        <taxon>Eukaryota</taxon>
        <taxon>Fungi</taxon>
        <taxon>Dikarya</taxon>
        <taxon>Ascomycota</taxon>
        <taxon>Pezizomycotina</taxon>
        <taxon>Eurotiomycetes</taxon>
        <taxon>Eurotiomycetidae</taxon>
        <taxon>Eurotiales</taxon>
        <taxon>Trichocomaceae</taxon>
        <taxon>Talaromyces</taxon>
        <taxon>Talaromyces sect. Trachyspermi</taxon>
    </lineage>
</organism>
<dbReference type="GeneID" id="31003600"/>
<dbReference type="InterPro" id="IPR040079">
    <property type="entry name" value="Glutathione_S-Trfase"/>
</dbReference>
<comment type="similarity">
    <text evidence="1">Belongs to the FAX family.</text>
</comment>
<dbReference type="InterPro" id="IPR026928">
    <property type="entry name" value="FAX/IsoI-like"/>
</dbReference>
<dbReference type="SFLD" id="SFLDG01180">
    <property type="entry name" value="SUF1"/>
    <property type="match status" value="1"/>
</dbReference>
<dbReference type="PANTHER" id="PTHR12289:SF41">
    <property type="entry name" value="FAILED AXON CONNECTIONS-RELATED"/>
    <property type="match status" value="1"/>
</dbReference>
<dbReference type="SFLD" id="SFLDS00019">
    <property type="entry name" value="Glutathione_Transferase_(cytos"/>
    <property type="match status" value="1"/>
</dbReference>
<dbReference type="AlphaFoldDB" id="A0A225B0B5"/>
<protein>
    <recommendedName>
        <fullName evidence="2">Thioredoxin-like fold domain-containing protein</fullName>
    </recommendedName>
</protein>